<sequence length="59" mass="5932">MDRTGIGMVVAGLVLAAIGIYGIMLLPPEVVAFLVGLVELAVVIVGLGLIVIGAVMAKD</sequence>
<comment type="caution">
    <text evidence="2">The sequence shown here is derived from an EMBL/GenBank/DDBJ whole genome shotgun (WGS) entry which is preliminary data.</text>
</comment>
<dbReference type="RefSeq" id="WP_176788640.1">
    <property type="nucleotide sequence ID" value="NZ_JABXWR010000001.1"/>
</dbReference>
<evidence type="ECO:0000313" key="3">
    <source>
        <dbReference type="Proteomes" id="UP000570823"/>
    </source>
</evidence>
<name>A0A7K4HNZ5_9EURY</name>
<accession>A0A7K4HNZ5</accession>
<dbReference type="Proteomes" id="UP000570823">
    <property type="component" value="Unassembled WGS sequence"/>
</dbReference>
<evidence type="ECO:0000256" key="1">
    <source>
        <dbReference type="SAM" id="Phobius"/>
    </source>
</evidence>
<proteinExistence type="predicted"/>
<keyword evidence="1" id="KW-0812">Transmembrane</keyword>
<keyword evidence="3" id="KW-1185">Reference proteome</keyword>
<gene>
    <name evidence="2" type="ORF">HWN36_06705</name>
</gene>
<feature type="transmembrane region" description="Helical" evidence="1">
    <location>
        <begin position="7"/>
        <end position="26"/>
    </location>
</feature>
<feature type="transmembrane region" description="Helical" evidence="1">
    <location>
        <begin position="32"/>
        <end position="57"/>
    </location>
</feature>
<protein>
    <submittedName>
        <fullName evidence="2">Uncharacterized protein</fullName>
    </submittedName>
</protein>
<reference evidence="2 3" key="1">
    <citation type="submission" date="2020-06" db="EMBL/GenBank/DDBJ databases">
        <title>Methanofollis fontis sp. nov., a methanogen isolated from marine sediments near a cold seep at Four-Way Closure Ridge offshore southwestern Taiwan.</title>
        <authorList>
            <person name="Chen S.-C."/>
            <person name="Teng N.-H."/>
            <person name="Lin Y.-S."/>
            <person name="Lai M.-C."/>
            <person name="Chen H.-H."/>
            <person name="Wang C.-C."/>
        </authorList>
    </citation>
    <scope>NUCLEOTIDE SEQUENCE [LARGE SCALE GENOMIC DNA]</scope>
    <source>
        <strain evidence="2 3">DSM 2702</strain>
    </source>
</reference>
<dbReference type="OrthoDB" id="380971at2157"/>
<dbReference type="EMBL" id="JABXWR010000001">
    <property type="protein sequence ID" value="NVO67005.1"/>
    <property type="molecule type" value="Genomic_DNA"/>
</dbReference>
<evidence type="ECO:0000313" key="2">
    <source>
        <dbReference type="EMBL" id="NVO67005.1"/>
    </source>
</evidence>
<keyword evidence="1" id="KW-1133">Transmembrane helix</keyword>
<organism evidence="2 3">
    <name type="scientific">Methanofollis tationis</name>
    <dbReference type="NCBI Taxonomy" id="81417"/>
    <lineage>
        <taxon>Archaea</taxon>
        <taxon>Methanobacteriati</taxon>
        <taxon>Methanobacteriota</taxon>
        <taxon>Stenosarchaea group</taxon>
        <taxon>Methanomicrobia</taxon>
        <taxon>Methanomicrobiales</taxon>
        <taxon>Methanomicrobiaceae</taxon>
        <taxon>Methanofollis</taxon>
    </lineage>
</organism>
<keyword evidence="1" id="KW-0472">Membrane</keyword>
<dbReference type="AlphaFoldDB" id="A0A7K4HNZ5"/>